<evidence type="ECO:0000259" key="2">
    <source>
        <dbReference type="PROSITE" id="PS51228"/>
    </source>
</evidence>
<name>A0A0N4UL15_DRAME</name>
<reference evidence="6" key="1">
    <citation type="submission" date="2017-02" db="UniProtKB">
        <authorList>
            <consortium name="WormBaseParasite"/>
        </authorList>
    </citation>
    <scope>IDENTIFICATION</scope>
</reference>
<dbReference type="OrthoDB" id="346910at2759"/>
<dbReference type="GO" id="GO:0006631">
    <property type="term" value="P:fatty acid metabolic process"/>
    <property type="evidence" value="ECO:0007669"/>
    <property type="project" value="TreeGrafter"/>
</dbReference>
<dbReference type="Pfam" id="PF00887">
    <property type="entry name" value="ACBP"/>
    <property type="match status" value="1"/>
</dbReference>
<dbReference type="InterPro" id="IPR000582">
    <property type="entry name" value="Acyl-CoA-binding_protein"/>
</dbReference>
<dbReference type="InterPro" id="IPR014352">
    <property type="entry name" value="FERM/acyl-CoA-bd_prot_sf"/>
</dbReference>
<dbReference type="PANTHER" id="PTHR23310">
    <property type="entry name" value="ACYL-COA-BINDING PROTEIN, ACBP"/>
    <property type="match status" value="1"/>
</dbReference>
<dbReference type="PRINTS" id="PR00689">
    <property type="entry name" value="ACOABINDINGP"/>
</dbReference>
<feature type="domain" description="ACB" evidence="2">
    <location>
        <begin position="11"/>
        <end position="99"/>
    </location>
</feature>
<gene>
    <name evidence="3" type="ORF">DME_LOCUS2439</name>
</gene>
<dbReference type="EMBL" id="UYYG01000061">
    <property type="protein sequence ID" value="VDN52466.1"/>
    <property type="molecule type" value="Genomic_DNA"/>
</dbReference>
<dbReference type="Proteomes" id="UP000038040">
    <property type="component" value="Unplaced"/>
</dbReference>
<dbReference type="Proteomes" id="UP000274756">
    <property type="component" value="Unassembled WGS sequence"/>
</dbReference>
<keyword evidence="1" id="KW-0446">Lipid-binding</keyword>
<keyword evidence="5" id="KW-1185">Reference proteome</keyword>
<evidence type="ECO:0000313" key="5">
    <source>
        <dbReference type="Proteomes" id="UP000274756"/>
    </source>
</evidence>
<evidence type="ECO:0000313" key="4">
    <source>
        <dbReference type="Proteomes" id="UP000038040"/>
    </source>
</evidence>
<dbReference type="GO" id="GO:0000062">
    <property type="term" value="F:fatty-acyl-CoA binding"/>
    <property type="evidence" value="ECO:0007669"/>
    <property type="project" value="InterPro"/>
</dbReference>
<proteinExistence type="predicted"/>
<evidence type="ECO:0000313" key="3">
    <source>
        <dbReference type="EMBL" id="VDN52466.1"/>
    </source>
</evidence>
<sequence>MPLSELTKKWWDLDFNIAAEEMRRLAKEPKEKEKLQLYGLYKQAVHGDIPPKDDYPIPVNDEWETKKYDAWKAQRGKVREECEKEYVKLAERMIKKYERNIKRSKWNSEVWTVDY</sequence>
<evidence type="ECO:0000313" key="6">
    <source>
        <dbReference type="WBParaSite" id="DME_0000846401-mRNA-1"/>
    </source>
</evidence>
<dbReference type="PROSITE" id="PS51228">
    <property type="entry name" value="ACB_2"/>
    <property type="match status" value="1"/>
</dbReference>
<evidence type="ECO:0000256" key="1">
    <source>
        <dbReference type="ARBA" id="ARBA00023121"/>
    </source>
</evidence>
<dbReference type="Gene3D" id="1.20.80.10">
    <property type="match status" value="1"/>
</dbReference>
<dbReference type="STRING" id="318479.A0A0N4UL15"/>
<dbReference type="InterPro" id="IPR035984">
    <property type="entry name" value="Acyl-CoA-binding_sf"/>
</dbReference>
<dbReference type="WBParaSite" id="DME_0000846401-mRNA-1">
    <property type="protein sequence ID" value="DME_0000846401-mRNA-1"/>
    <property type="gene ID" value="DME_0000846401"/>
</dbReference>
<protein>
    <submittedName>
        <fullName evidence="6">ACB domain-containing protein</fullName>
    </submittedName>
</protein>
<dbReference type="SUPFAM" id="SSF47027">
    <property type="entry name" value="Acyl-CoA binding protein"/>
    <property type="match status" value="1"/>
</dbReference>
<dbReference type="PANTHER" id="PTHR23310:SF138">
    <property type="entry name" value="ACB DOMAIN-CONTAINING PROTEIN"/>
    <property type="match status" value="1"/>
</dbReference>
<organism evidence="4 6">
    <name type="scientific">Dracunculus medinensis</name>
    <name type="common">Guinea worm</name>
    <dbReference type="NCBI Taxonomy" id="318479"/>
    <lineage>
        <taxon>Eukaryota</taxon>
        <taxon>Metazoa</taxon>
        <taxon>Ecdysozoa</taxon>
        <taxon>Nematoda</taxon>
        <taxon>Chromadorea</taxon>
        <taxon>Rhabditida</taxon>
        <taxon>Spirurina</taxon>
        <taxon>Dracunculoidea</taxon>
        <taxon>Dracunculidae</taxon>
        <taxon>Dracunculus</taxon>
    </lineage>
</organism>
<accession>A0A0N4UL15</accession>
<dbReference type="AlphaFoldDB" id="A0A0N4UL15"/>
<reference evidence="3 5" key="2">
    <citation type="submission" date="2018-11" db="EMBL/GenBank/DDBJ databases">
        <authorList>
            <consortium name="Pathogen Informatics"/>
        </authorList>
    </citation>
    <scope>NUCLEOTIDE SEQUENCE [LARGE SCALE GENOMIC DNA]</scope>
</reference>